<comment type="subcellular location">
    <subcellularLocation>
        <location evidence="2">Cell membrane</location>
        <topology evidence="2">Multi-pass membrane protein</topology>
    </subcellularLocation>
</comment>
<organism evidence="20">
    <name type="scientific">Symploca sp. SIO1C4</name>
    <dbReference type="NCBI Taxonomy" id="2607765"/>
    <lineage>
        <taxon>Bacteria</taxon>
        <taxon>Bacillati</taxon>
        <taxon>Cyanobacteriota</taxon>
        <taxon>Cyanophyceae</taxon>
        <taxon>Coleofasciculales</taxon>
        <taxon>Coleofasciculaceae</taxon>
        <taxon>Symploca</taxon>
    </lineage>
</organism>
<evidence type="ECO:0000259" key="19">
    <source>
        <dbReference type="PROSITE" id="PS50894"/>
    </source>
</evidence>
<evidence type="ECO:0000256" key="13">
    <source>
        <dbReference type="ARBA" id="ARBA00023136"/>
    </source>
</evidence>
<dbReference type="GO" id="GO:0000160">
    <property type="term" value="P:phosphorelay signal transduction system"/>
    <property type="evidence" value="ECO:0007669"/>
    <property type="project" value="UniProtKB-KW"/>
</dbReference>
<evidence type="ECO:0000256" key="10">
    <source>
        <dbReference type="ARBA" id="ARBA00022840"/>
    </source>
</evidence>
<dbReference type="Gene3D" id="3.30.565.10">
    <property type="entry name" value="Histidine kinase-like ATPase, C-terminal domain"/>
    <property type="match status" value="1"/>
</dbReference>
<dbReference type="FunFam" id="3.30.565.10:FF:000010">
    <property type="entry name" value="Sensor histidine kinase RcsC"/>
    <property type="match status" value="1"/>
</dbReference>
<proteinExistence type="inferred from homology"/>
<dbReference type="InterPro" id="IPR003594">
    <property type="entry name" value="HATPase_dom"/>
</dbReference>
<dbReference type="Gene3D" id="1.20.120.160">
    <property type="entry name" value="HPT domain"/>
    <property type="match status" value="1"/>
</dbReference>
<keyword evidence="7" id="KW-0812">Transmembrane</keyword>
<keyword evidence="13" id="KW-0472">Membrane</keyword>
<dbReference type="PROSITE" id="PS50894">
    <property type="entry name" value="HPT"/>
    <property type="match status" value="1"/>
</dbReference>
<feature type="non-terminal residue" evidence="20">
    <location>
        <position position="1"/>
    </location>
</feature>
<dbReference type="Pfam" id="PF01627">
    <property type="entry name" value="Hpt"/>
    <property type="match status" value="1"/>
</dbReference>
<dbReference type="CDD" id="cd16922">
    <property type="entry name" value="HATPase_EvgS-ArcB-TorS-like"/>
    <property type="match status" value="1"/>
</dbReference>
<dbReference type="PANTHER" id="PTHR45339:SF1">
    <property type="entry name" value="HYBRID SIGNAL TRANSDUCTION HISTIDINE KINASE J"/>
    <property type="match status" value="1"/>
</dbReference>
<evidence type="ECO:0000313" key="20">
    <source>
        <dbReference type="EMBL" id="NER28812.1"/>
    </source>
</evidence>
<evidence type="ECO:0000256" key="5">
    <source>
        <dbReference type="ARBA" id="ARBA00022475"/>
    </source>
</evidence>
<dbReference type="PROSITE" id="PS50109">
    <property type="entry name" value="HIS_KIN"/>
    <property type="match status" value="1"/>
</dbReference>
<dbReference type="GO" id="GO:0005524">
    <property type="term" value="F:ATP binding"/>
    <property type="evidence" value="ECO:0007669"/>
    <property type="project" value="UniProtKB-KW"/>
</dbReference>
<evidence type="ECO:0000256" key="16">
    <source>
        <dbReference type="PROSITE-ProRule" id="PRU00169"/>
    </source>
</evidence>
<gene>
    <name evidence="20" type="ORF">F6J89_14530</name>
</gene>
<keyword evidence="6 16" id="KW-0597">Phosphoprotein</keyword>
<keyword evidence="12" id="KW-0902">Two-component regulatory system</keyword>
<dbReference type="GO" id="GO:0004673">
    <property type="term" value="F:protein histidine kinase activity"/>
    <property type="evidence" value="ECO:0007669"/>
    <property type="project" value="UniProtKB-EC"/>
</dbReference>
<evidence type="ECO:0000256" key="1">
    <source>
        <dbReference type="ARBA" id="ARBA00000085"/>
    </source>
</evidence>
<feature type="domain" description="Response regulatory" evidence="18">
    <location>
        <begin position="132"/>
        <end position="249"/>
    </location>
</feature>
<evidence type="ECO:0000256" key="6">
    <source>
        <dbReference type="ARBA" id="ARBA00022553"/>
    </source>
</evidence>
<sequence length="545" mass="59546">RQILVNLLGNAIKFTHQGEVTVEVKAQKVEHAYEIKFAVKDTGIGIPADKLNRLFQSFSQVDSSTSRQYGGTGLGLAISKHLCEMMGGKMWVESQFGVGSVFYFTITVECSPESEQSNTTTFSSQPQLAGKRLLIVDDNGTNRQILALQAESWGMVYGTAKSGLEALELLKQEPPFDLAILDMQMPQMDGLALAVAIRQIPNCQQLPLVMLTSMGQPSTEIKATEVNFAAYLHKPVKQSQLFNSLTQILGGVPLKLKSSALQPPQLDSQMAQQLPLRILVAEDNLVNQKLALKLLQSMGYRADVAANGLEVIAALNRQHYEVVLMDVHMPEMDGLTATKQICQQWSPQQRPRIIAMTANAMSGDRESCLRAGMDDYISKPIQVEELVKSLNKAKSSSTTTESLPAIEENSRQLGIKKPSAQGPESWTFPVDYQVLQALQEIMGNSVSGELASLIDLYLQESPSLLQAMSKALSNQEPLAMQQAAHTLKSSSASLGAMNLSRLCQKIESLGQSQTLIGAKEIISQIEAEYETVKAALFAQCRGAQE</sequence>
<dbReference type="AlphaFoldDB" id="A0A6B3NDW7"/>
<evidence type="ECO:0000256" key="12">
    <source>
        <dbReference type="ARBA" id="ARBA00023012"/>
    </source>
</evidence>
<feature type="modified residue" description="4-aspartylphosphate" evidence="16">
    <location>
        <position position="326"/>
    </location>
</feature>
<evidence type="ECO:0000256" key="14">
    <source>
        <dbReference type="ARBA" id="ARBA00074306"/>
    </source>
</evidence>
<feature type="domain" description="HPt" evidence="19">
    <location>
        <begin position="446"/>
        <end position="539"/>
    </location>
</feature>
<evidence type="ECO:0000256" key="4">
    <source>
        <dbReference type="ARBA" id="ARBA00012438"/>
    </source>
</evidence>
<name>A0A6B3NDW7_9CYAN</name>
<dbReference type="SMART" id="SM00073">
    <property type="entry name" value="HPT"/>
    <property type="match status" value="1"/>
</dbReference>
<dbReference type="Pfam" id="PF02518">
    <property type="entry name" value="HATPase_c"/>
    <property type="match status" value="1"/>
</dbReference>
<dbReference type="EC" id="2.7.13.3" evidence="4"/>
<dbReference type="InterPro" id="IPR036890">
    <property type="entry name" value="HATPase_C_sf"/>
</dbReference>
<keyword evidence="9" id="KW-0418">Kinase</keyword>
<dbReference type="CDD" id="cd00088">
    <property type="entry name" value="HPT"/>
    <property type="match status" value="1"/>
</dbReference>
<comment type="catalytic activity">
    <reaction evidence="1">
        <text>ATP + protein L-histidine = ADP + protein N-phospho-L-histidine.</text>
        <dbReference type="EC" id="2.7.13.3"/>
    </reaction>
</comment>
<keyword evidence="8" id="KW-0547">Nucleotide-binding</keyword>
<accession>A0A6B3NDW7</accession>
<dbReference type="SMART" id="SM00387">
    <property type="entry name" value="HATPase_c"/>
    <property type="match status" value="1"/>
</dbReference>
<dbReference type="PANTHER" id="PTHR45339">
    <property type="entry name" value="HYBRID SIGNAL TRANSDUCTION HISTIDINE KINASE J"/>
    <property type="match status" value="1"/>
</dbReference>
<dbReference type="CDD" id="cd17546">
    <property type="entry name" value="REC_hyHK_CKI1_RcsC-like"/>
    <property type="match status" value="2"/>
</dbReference>
<keyword evidence="11" id="KW-1133">Transmembrane helix</keyword>
<evidence type="ECO:0000256" key="3">
    <source>
        <dbReference type="ARBA" id="ARBA00006402"/>
    </source>
</evidence>
<evidence type="ECO:0000256" key="9">
    <source>
        <dbReference type="ARBA" id="ARBA00022777"/>
    </source>
</evidence>
<feature type="domain" description="Histidine kinase" evidence="17">
    <location>
        <begin position="1"/>
        <end position="110"/>
    </location>
</feature>
<dbReference type="Gene3D" id="3.40.50.2300">
    <property type="match status" value="2"/>
</dbReference>
<dbReference type="InterPro" id="IPR004358">
    <property type="entry name" value="Sig_transdc_His_kin-like_C"/>
</dbReference>
<dbReference type="InterPro" id="IPR005467">
    <property type="entry name" value="His_kinase_dom"/>
</dbReference>
<evidence type="ECO:0000259" key="17">
    <source>
        <dbReference type="PROSITE" id="PS50109"/>
    </source>
</evidence>
<keyword evidence="10" id="KW-0067">ATP-binding</keyword>
<evidence type="ECO:0000256" key="8">
    <source>
        <dbReference type="ARBA" id="ARBA00022741"/>
    </source>
</evidence>
<reference evidence="20" key="1">
    <citation type="submission" date="2019-11" db="EMBL/GenBank/DDBJ databases">
        <title>Genomic insights into an expanded diversity of filamentous marine cyanobacteria reveals the extraordinary biosynthetic potential of Moorea and Okeania.</title>
        <authorList>
            <person name="Ferreira Leao T."/>
            <person name="Wang M."/>
            <person name="Moss N."/>
            <person name="Da Silva R."/>
            <person name="Sanders J."/>
            <person name="Nurk S."/>
            <person name="Gurevich A."/>
            <person name="Humphrey G."/>
            <person name="Reher R."/>
            <person name="Zhu Q."/>
            <person name="Belda-Ferre P."/>
            <person name="Glukhov E."/>
            <person name="Rex R."/>
            <person name="Dorrestein P.C."/>
            <person name="Knight R."/>
            <person name="Pevzner P."/>
            <person name="Gerwick W.H."/>
            <person name="Gerwick L."/>
        </authorList>
    </citation>
    <scope>NUCLEOTIDE SEQUENCE</scope>
    <source>
        <strain evidence="20">SIO1C4</strain>
    </source>
</reference>
<keyword evidence="9" id="KW-0808">Transferase</keyword>
<protein>
    <recommendedName>
        <fullName evidence="14">Circadian input-output histidine kinase CikA</fullName>
        <ecNumber evidence="4">2.7.13.3</ecNumber>
    </recommendedName>
</protein>
<dbReference type="SUPFAM" id="SSF55874">
    <property type="entry name" value="ATPase domain of HSP90 chaperone/DNA topoisomerase II/histidine kinase"/>
    <property type="match status" value="1"/>
</dbReference>
<dbReference type="PROSITE" id="PS50110">
    <property type="entry name" value="RESPONSE_REGULATORY"/>
    <property type="match status" value="2"/>
</dbReference>
<comment type="similarity">
    <text evidence="3">In the N-terminal section; belongs to the phytochrome family.</text>
</comment>
<feature type="domain" description="Response regulatory" evidence="18">
    <location>
        <begin position="277"/>
        <end position="394"/>
    </location>
</feature>
<dbReference type="EMBL" id="JAAHFQ010000264">
    <property type="protein sequence ID" value="NER28812.1"/>
    <property type="molecule type" value="Genomic_DNA"/>
</dbReference>
<evidence type="ECO:0000256" key="11">
    <source>
        <dbReference type="ARBA" id="ARBA00022989"/>
    </source>
</evidence>
<dbReference type="GO" id="GO:0005886">
    <property type="term" value="C:plasma membrane"/>
    <property type="evidence" value="ECO:0007669"/>
    <property type="project" value="UniProtKB-SubCell"/>
</dbReference>
<dbReference type="PRINTS" id="PR00344">
    <property type="entry name" value="BCTRLSENSOR"/>
</dbReference>
<feature type="modified residue" description="4-aspartylphosphate" evidence="16">
    <location>
        <position position="182"/>
    </location>
</feature>
<dbReference type="Pfam" id="PF00072">
    <property type="entry name" value="Response_reg"/>
    <property type="match status" value="2"/>
</dbReference>
<evidence type="ECO:0000259" key="18">
    <source>
        <dbReference type="PROSITE" id="PS50110"/>
    </source>
</evidence>
<dbReference type="InterPro" id="IPR001789">
    <property type="entry name" value="Sig_transdc_resp-reg_receiver"/>
</dbReference>
<dbReference type="InterPro" id="IPR011006">
    <property type="entry name" value="CheY-like_superfamily"/>
</dbReference>
<comment type="caution">
    <text evidence="20">The sequence shown here is derived from an EMBL/GenBank/DDBJ whole genome shotgun (WGS) entry which is preliminary data.</text>
</comment>
<keyword evidence="5" id="KW-1003">Cell membrane</keyword>
<dbReference type="InterPro" id="IPR008207">
    <property type="entry name" value="Sig_transdc_His_kin_Hpt_dom"/>
</dbReference>
<dbReference type="SMART" id="SM00448">
    <property type="entry name" value="REC"/>
    <property type="match status" value="2"/>
</dbReference>
<evidence type="ECO:0000256" key="2">
    <source>
        <dbReference type="ARBA" id="ARBA00004651"/>
    </source>
</evidence>
<dbReference type="SUPFAM" id="SSF47226">
    <property type="entry name" value="Histidine-containing phosphotransfer domain, HPT domain"/>
    <property type="match status" value="1"/>
</dbReference>
<evidence type="ECO:0000256" key="7">
    <source>
        <dbReference type="ARBA" id="ARBA00022692"/>
    </source>
</evidence>
<evidence type="ECO:0000256" key="15">
    <source>
        <dbReference type="PROSITE-ProRule" id="PRU00110"/>
    </source>
</evidence>
<dbReference type="SUPFAM" id="SSF52172">
    <property type="entry name" value="CheY-like"/>
    <property type="match status" value="2"/>
</dbReference>
<dbReference type="InterPro" id="IPR036641">
    <property type="entry name" value="HPT_dom_sf"/>
</dbReference>
<feature type="modified residue" description="Phosphohistidine" evidence="15">
    <location>
        <position position="485"/>
    </location>
</feature>